<comment type="caution">
    <text evidence="1">The sequence shown here is derived from an EMBL/GenBank/DDBJ whole genome shotgun (WGS) entry which is preliminary data.</text>
</comment>
<evidence type="ECO:0000313" key="1">
    <source>
        <dbReference type="EMBL" id="GAI52804.1"/>
    </source>
</evidence>
<evidence type="ECO:0008006" key="2">
    <source>
        <dbReference type="Google" id="ProtNLM"/>
    </source>
</evidence>
<dbReference type="AlphaFoldDB" id="X1RB38"/>
<name>X1RB38_9ZZZZ</name>
<dbReference type="InterPro" id="IPR029058">
    <property type="entry name" value="AB_hydrolase_fold"/>
</dbReference>
<protein>
    <recommendedName>
        <fullName evidence="2">Peptidase S9 prolyl oligopeptidase catalytic domain-containing protein</fullName>
    </recommendedName>
</protein>
<proteinExistence type="predicted"/>
<sequence>FRDIGTIGDKDFPSSAQEWLNGFRLVSPIKYVAGIAPRPVLILHGSKDETVDVSHACELYHEAKEPKQIIIVDEVEHSLRRSDRAMTIAINWLKSHA</sequence>
<dbReference type="Gene3D" id="3.40.50.1820">
    <property type="entry name" value="alpha/beta hydrolase"/>
    <property type="match status" value="1"/>
</dbReference>
<reference evidence="1" key="1">
    <citation type="journal article" date="2014" name="Front. Microbiol.">
        <title>High frequency of phylogenetically diverse reductive dehalogenase-homologous genes in deep subseafloor sedimentary metagenomes.</title>
        <authorList>
            <person name="Kawai M."/>
            <person name="Futagami T."/>
            <person name="Toyoda A."/>
            <person name="Takaki Y."/>
            <person name="Nishi S."/>
            <person name="Hori S."/>
            <person name="Arai W."/>
            <person name="Tsubouchi T."/>
            <person name="Morono Y."/>
            <person name="Uchiyama I."/>
            <person name="Ito T."/>
            <person name="Fujiyama A."/>
            <person name="Inagaki F."/>
            <person name="Takami H."/>
        </authorList>
    </citation>
    <scope>NUCLEOTIDE SEQUENCE</scope>
    <source>
        <strain evidence="1">Expedition CK06-06</strain>
    </source>
</reference>
<accession>X1RB38</accession>
<gene>
    <name evidence="1" type="ORF">S06H3_52898</name>
</gene>
<dbReference type="EMBL" id="BARV01033682">
    <property type="protein sequence ID" value="GAI52804.1"/>
    <property type="molecule type" value="Genomic_DNA"/>
</dbReference>
<dbReference type="SUPFAM" id="SSF53474">
    <property type="entry name" value="alpha/beta-Hydrolases"/>
    <property type="match status" value="1"/>
</dbReference>
<feature type="non-terminal residue" evidence="1">
    <location>
        <position position="1"/>
    </location>
</feature>
<organism evidence="1">
    <name type="scientific">marine sediment metagenome</name>
    <dbReference type="NCBI Taxonomy" id="412755"/>
    <lineage>
        <taxon>unclassified sequences</taxon>
        <taxon>metagenomes</taxon>
        <taxon>ecological metagenomes</taxon>
    </lineage>
</organism>